<dbReference type="Gramene" id="EFJ13536">
    <property type="protein sequence ID" value="EFJ13536"/>
    <property type="gene ID" value="SELMODRAFT_424404"/>
</dbReference>
<feature type="signal peptide" evidence="1">
    <location>
        <begin position="1"/>
        <end position="17"/>
    </location>
</feature>
<dbReference type="STRING" id="88036.D8SPS5"/>
<evidence type="ECO:0000256" key="1">
    <source>
        <dbReference type="SAM" id="SignalP"/>
    </source>
</evidence>
<evidence type="ECO:0000313" key="2">
    <source>
        <dbReference type="EMBL" id="EFJ13536.1"/>
    </source>
</evidence>
<dbReference type="KEGG" id="smo:SELMODRAFT_424404"/>
<dbReference type="eggNOG" id="KOG1347">
    <property type="taxonomic scope" value="Eukaryota"/>
</dbReference>
<keyword evidence="1" id="KW-0732">Signal</keyword>
<proteinExistence type="predicted"/>
<evidence type="ECO:0000313" key="3">
    <source>
        <dbReference type="Proteomes" id="UP000001514"/>
    </source>
</evidence>
<dbReference type="HOGENOM" id="CLU_012893_2_4_1"/>
<name>D8SPS5_SELML</name>
<sequence>MAILLFLARHFLGRVYSNEPEVINNVAKLGPITALISFMDDIQRSISATAAAANLGAYYIVGVPIAYSLAFHFGLNGKGLVIGILCGTGTQPITFLLISSVFTNWEKQAETLQQGHHRECRLRMNLHRFAKWWPPAGILQAELEL</sequence>
<feature type="chain" id="PRO_5003122920" evidence="1">
    <location>
        <begin position="18"/>
        <end position="145"/>
    </location>
</feature>
<organism evidence="3">
    <name type="scientific">Selaginella moellendorffii</name>
    <name type="common">Spikemoss</name>
    <dbReference type="NCBI Taxonomy" id="88036"/>
    <lineage>
        <taxon>Eukaryota</taxon>
        <taxon>Viridiplantae</taxon>
        <taxon>Streptophyta</taxon>
        <taxon>Embryophyta</taxon>
        <taxon>Tracheophyta</taxon>
        <taxon>Lycopodiopsida</taxon>
        <taxon>Selaginellales</taxon>
        <taxon>Selaginellaceae</taxon>
        <taxon>Selaginella</taxon>
    </lineage>
</organism>
<dbReference type="PANTHER" id="PTHR11206">
    <property type="entry name" value="MULTIDRUG RESISTANCE PROTEIN"/>
    <property type="match status" value="1"/>
</dbReference>
<accession>D8SPS5</accession>
<dbReference type="EMBL" id="GL377632">
    <property type="protein sequence ID" value="EFJ13536.1"/>
    <property type="molecule type" value="Genomic_DNA"/>
</dbReference>
<gene>
    <name evidence="2" type="ORF">SELMODRAFT_424404</name>
</gene>
<reference evidence="2 3" key="1">
    <citation type="journal article" date="2011" name="Science">
        <title>The Selaginella genome identifies genetic changes associated with the evolution of vascular plants.</title>
        <authorList>
            <person name="Banks J.A."/>
            <person name="Nishiyama T."/>
            <person name="Hasebe M."/>
            <person name="Bowman J.L."/>
            <person name="Gribskov M."/>
            <person name="dePamphilis C."/>
            <person name="Albert V.A."/>
            <person name="Aono N."/>
            <person name="Aoyama T."/>
            <person name="Ambrose B.A."/>
            <person name="Ashton N.W."/>
            <person name="Axtell M.J."/>
            <person name="Barker E."/>
            <person name="Barker M.S."/>
            <person name="Bennetzen J.L."/>
            <person name="Bonawitz N.D."/>
            <person name="Chapple C."/>
            <person name="Cheng C."/>
            <person name="Correa L.G."/>
            <person name="Dacre M."/>
            <person name="DeBarry J."/>
            <person name="Dreyer I."/>
            <person name="Elias M."/>
            <person name="Engstrom E.M."/>
            <person name="Estelle M."/>
            <person name="Feng L."/>
            <person name="Finet C."/>
            <person name="Floyd S.K."/>
            <person name="Frommer W.B."/>
            <person name="Fujita T."/>
            <person name="Gramzow L."/>
            <person name="Gutensohn M."/>
            <person name="Harholt J."/>
            <person name="Hattori M."/>
            <person name="Heyl A."/>
            <person name="Hirai T."/>
            <person name="Hiwatashi Y."/>
            <person name="Ishikawa M."/>
            <person name="Iwata M."/>
            <person name="Karol K.G."/>
            <person name="Koehler B."/>
            <person name="Kolukisaoglu U."/>
            <person name="Kubo M."/>
            <person name="Kurata T."/>
            <person name="Lalonde S."/>
            <person name="Li K."/>
            <person name="Li Y."/>
            <person name="Litt A."/>
            <person name="Lyons E."/>
            <person name="Manning G."/>
            <person name="Maruyama T."/>
            <person name="Michael T.P."/>
            <person name="Mikami K."/>
            <person name="Miyazaki S."/>
            <person name="Morinaga S."/>
            <person name="Murata T."/>
            <person name="Mueller-Roeber B."/>
            <person name="Nelson D.R."/>
            <person name="Obara M."/>
            <person name="Oguri Y."/>
            <person name="Olmstead R.G."/>
            <person name="Onodera N."/>
            <person name="Petersen B.L."/>
            <person name="Pils B."/>
            <person name="Prigge M."/>
            <person name="Rensing S.A."/>
            <person name="Riano-Pachon D.M."/>
            <person name="Roberts A.W."/>
            <person name="Sato Y."/>
            <person name="Scheller H.V."/>
            <person name="Schulz B."/>
            <person name="Schulz C."/>
            <person name="Shakirov E.V."/>
            <person name="Shibagaki N."/>
            <person name="Shinohara N."/>
            <person name="Shippen D.E."/>
            <person name="Soerensen I."/>
            <person name="Sotooka R."/>
            <person name="Sugimoto N."/>
            <person name="Sugita M."/>
            <person name="Sumikawa N."/>
            <person name="Tanurdzic M."/>
            <person name="Theissen G."/>
            <person name="Ulvskov P."/>
            <person name="Wakazuki S."/>
            <person name="Weng J.K."/>
            <person name="Willats W.W."/>
            <person name="Wipf D."/>
            <person name="Wolf P.G."/>
            <person name="Yang L."/>
            <person name="Zimmer A.D."/>
            <person name="Zhu Q."/>
            <person name="Mitros T."/>
            <person name="Hellsten U."/>
            <person name="Loque D."/>
            <person name="Otillar R."/>
            <person name="Salamov A."/>
            <person name="Schmutz J."/>
            <person name="Shapiro H."/>
            <person name="Lindquist E."/>
            <person name="Lucas S."/>
            <person name="Rokhsar D."/>
            <person name="Grigoriev I.V."/>
        </authorList>
    </citation>
    <scope>NUCLEOTIDE SEQUENCE [LARGE SCALE GENOMIC DNA]</scope>
</reference>
<dbReference type="InParanoid" id="D8SPS5"/>
<dbReference type="Proteomes" id="UP000001514">
    <property type="component" value="Unassembled WGS sequence"/>
</dbReference>
<dbReference type="AlphaFoldDB" id="D8SPS5"/>
<protein>
    <submittedName>
        <fullName evidence="2">Uncharacterized protein</fullName>
    </submittedName>
</protein>
<keyword evidence="3" id="KW-1185">Reference proteome</keyword>